<dbReference type="InterPro" id="IPR006560">
    <property type="entry name" value="AWS_dom"/>
</dbReference>
<dbReference type="CDD" id="cd00202">
    <property type="entry name" value="ZnF_GATA"/>
    <property type="match status" value="1"/>
</dbReference>
<dbReference type="SUPFAM" id="SSF82199">
    <property type="entry name" value="SET domain"/>
    <property type="match status" value="1"/>
</dbReference>
<evidence type="ECO:0000313" key="14">
    <source>
        <dbReference type="EMBL" id="ORX56850.1"/>
    </source>
</evidence>
<evidence type="ECO:0000256" key="5">
    <source>
        <dbReference type="ARBA" id="ARBA00022679"/>
    </source>
</evidence>
<dbReference type="InterPro" id="IPR000679">
    <property type="entry name" value="Znf_GATA"/>
</dbReference>
<dbReference type="PANTHER" id="PTHR22884">
    <property type="entry name" value="SET DOMAIN PROTEINS"/>
    <property type="match status" value="1"/>
</dbReference>
<evidence type="ECO:0000256" key="9">
    <source>
        <dbReference type="SAM" id="MobiDB-lite"/>
    </source>
</evidence>
<keyword evidence="3" id="KW-0158">Chromosome</keyword>
<dbReference type="SMART" id="SM00570">
    <property type="entry name" value="AWS"/>
    <property type="match status" value="1"/>
</dbReference>
<accession>A0A1X2GLW0</accession>
<sequence>MIDTPLFVDVTNNNQSNENLKTKVDSAALGKAHLIVKELSKEVVESCGSAPASPDSALSCLPPQTSSTETAVEVATQPSQAKRRRLLSPPPSATTEPVPVTASALPALTQTNRVCQLCRATVTPIWRAGPQGKKTLCNACGLRYSKFLAGKLQQWEQPSRIVTTPKTTASSPKKSTSKQAPHSRSPTAPHKTASSSTAAPSTAVCQQGSLRDRKVFLPSGLYSGATDATAPFAFRLPLYYGDLLINEEKEFELPIDLVDDYLHGRLFDFGEQRGNKPPRYIRVISNVYTERKARKVDNGVVCQCEPPKDGQLGCGDNCLNRMMLYECNPQTCPCGNQCSNQRFRKRQFIKGLKVFKTDGRGWGLQTKQAIPQGTLITEYRGEVISLHTYQERMRTVYKYQKNFYFLDYHKGEVLDAYYKGSDARFINHGCSPNCHIEKWSRNGEFHMGVFASQDIAAHGELFYDYNFNLFDTNASGQACHCGSEKCRGYLGKRHSKK</sequence>
<dbReference type="Pfam" id="PF00856">
    <property type="entry name" value="SET"/>
    <property type="match status" value="1"/>
</dbReference>
<organism evidence="14 15">
    <name type="scientific">Hesseltinella vesiculosa</name>
    <dbReference type="NCBI Taxonomy" id="101127"/>
    <lineage>
        <taxon>Eukaryota</taxon>
        <taxon>Fungi</taxon>
        <taxon>Fungi incertae sedis</taxon>
        <taxon>Mucoromycota</taxon>
        <taxon>Mucoromycotina</taxon>
        <taxon>Mucoromycetes</taxon>
        <taxon>Mucorales</taxon>
        <taxon>Cunninghamellaceae</taxon>
        <taxon>Hesseltinella</taxon>
    </lineage>
</organism>
<evidence type="ECO:0000256" key="2">
    <source>
        <dbReference type="ARBA" id="ARBA00004286"/>
    </source>
</evidence>
<keyword evidence="8" id="KW-0479">Metal-binding</keyword>
<evidence type="ECO:0000256" key="7">
    <source>
        <dbReference type="ARBA" id="ARBA00023242"/>
    </source>
</evidence>
<feature type="region of interest" description="Disordered" evidence="9">
    <location>
        <begin position="51"/>
        <end position="98"/>
    </location>
</feature>
<comment type="subcellular location">
    <subcellularLocation>
        <location evidence="2">Chromosome</location>
    </subcellularLocation>
    <subcellularLocation>
        <location evidence="1">Nucleus</location>
    </subcellularLocation>
</comment>
<feature type="compositionally biased region" description="Low complexity" evidence="9">
    <location>
        <begin position="185"/>
        <end position="203"/>
    </location>
</feature>
<feature type="region of interest" description="Disordered" evidence="9">
    <location>
        <begin position="158"/>
        <end position="205"/>
    </location>
</feature>
<dbReference type="SMART" id="SM00317">
    <property type="entry name" value="SET"/>
    <property type="match status" value="1"/>
</dbReference>
<dbReference type="SUPFAM" id="SSF57716">
    <property type="entry name" value="Glucocorticoid receptor-like (DNA-binding domain)"/>
    <property type="match status" value="1"/>
</dbReference>
<feature type="domain" description="AWS" evidence="13">
    <location>
        <begin position="297"/>
        <end position="347"/>
    </location>
</feature>
<dbReference type="InterPro" id="IPR050777">
    <property type="entry name" value="SET2_Histone-Lys_MeTrsfase"/>
</dbReference>
<evidence type="ECO:0000256" key="4">
    <source>
        <dbReference type="ARBA" id="ARBA00022603"/>
    </source>
</evidence>
<evidence type="ECO:0000256" key="6">
    <source>
        <dbReference type="ARBA" id="ARBA00022691"/>
    </source>
</evidence>
<keyword evidence="15" id="KW-1185">Reference proteome</keyword>
<evidence type="ECO:0000256" key="8">
    <source>
        <dbReference type="PROSITE-ProRule" id="PRU00094"/>
    </source>
</evidence>
<feature type="compositionally biased region" description="Polar residues" evidence="9">
    <location>
        <begin position="62"/>
        <end position="80"/>
    </location>
</feature>
<dbReference type="Gene3D" id="2.170.270.10">
    <property type="entry name" value="SET domain"/>
    <property type="match status" value="1"/>
</dbReference>
<name>A0A1X2GLW0_9FUNG</name>
<protein>
    <submittedName>
        <fullName evidence="14">SET domain-containing protein</fullName>
    </submittedName>
</protein>
<gene>
    <name evidence="14" type="ORF">DM01DRAFT_1334407</name>
</gene>
<dbReference type="GO" id="GO:0008270">
    <property type="term" value="F:zinc ion binding"/>
    <property type="evidence" value="ECO:0007669"/>
    <property type="project" value="UniProtKB-KW"/>
</dbReference>
<feature type="compositionally biased region" description="Low complexity" evidence="9">
    <location>
        <begin position="163"/>
        <end position="178"/>
    </location>
</feature>
<evidence type="ECO:0000256" key="1">
    <source>
        <dbReference type="ARBA" id="ARBA00004123"/>
    </source>
</evidence>
<keyword evidence="5" id="KW-0808">Transferase</keyword>
<dbReference type="GO" id="GO:0005634">
    <property type="term" value="C:nucleus"/>
    <property type="evidence" value="ECO:0007669"/>
    <property type="project" value="UniProtKB-SubCell"/>
</dbReference>
<reference evidence="14 15" key="1">
    <citation type="submission" date="2016-07" db="EMBL/GenBank/DDBJ databases">
        <title>Pervasive Adenine N6-methylation of Active Genes in Fungi.</title>
        <authorList>
            <consortium name="DOE Joint Genome Institute"/>
            <person name="Mondo S.J."/>
            <person name="Dannebaum R.O."/>
            <person name="Kuo R.C."/>
            <person name="Labutti K."/>
            <person name="Haridas S."/>
            <person name="Kuo A."/>
            <person name="Salamov A."/>
            <person name="Ahrendt S.R."/>
            <person name="Lipzen A."/>
            <person name="Sullivan W."/>
            <person name="Andreopoulos W.B."/>
            <person name="Clum A."/>
            <person name="Lindquist E."/>
            <person name="Daum C."/>
            <person name="Ramamoorthy G.K."/>
            <person name="Gryganskyi A."/>
            <person name="Culley D."/>
            <person name="Magnuson J.K."/>
            <person name="James T.Y."/>
            <person name="O'Malley M.A."/>
            <person name="Stajich J.E."/>
            <person name="Spatafora J.W."/>
            <person name="Visel A."/>
            <person name="Grigoriev I.V."/>
        </authorList>
    </citation>
    <scope>NUCLEOTIDE SEQUENCE [LARGE SCALE GENOMIC DNA]</scope>
    <source>
        <strain evidence="14 15">NRRL 3301</strain>
    </source>
</reference>
<evidence type="ECO:0000259" key="10">
    <source>
        <dbReference type="PROSITE" id="PS50114"/>
    </source>
</evidence>
<dbReference type="OrthoDB" id="422362at2759"/>
<dbReference type="GO" id="GO:0005694">
    <property type="term" value="C:chromosome"/>
    <property type="evidence" value="ECO:0007669"/>
    <property type="project" value="UniProtKB-SubCell"/>
</dbReference>
<dbReference type="SMART" id="SM00401">
    <property type="entry name" value="ZnF_GATA"/>
    <property type="match status" value="1"/>
</dbReference>
<dbReference type="Pfam" id="PF00320">
    <property type="entry name" value="GATA"/>
    <property type="match status" value="1"/>
</dbReference>
<dbReference type="GO" id="GO:0042054">
    <property type="term" value="F:histone methyltransferase activity"/>
    <property type="evidence" value="ECO:0007669"/>
    <property type="project" value="InterPro"/>
</dbReference>
<dbReference type="PROSITE" id="PS50114">
    <property type="entry name" value="GATA_ZN_FINGER_2"/>
    <property type="match status" value="1"/>
</dbReference>
<dbReference type="InterPro" id="IPR013088">
    <property type="entry name" value="Znf_NHR/GATA"/>
</dbReference>
<keyword evidence="8" id="KW-0863">Zinc-finger</keyword>
<dbReference type="Gene3D" id="3.30.50.10">
    <property type="entry name" value="Erythroid Transcription Factor GATA-1, subunit A"/>
    <property type="match status" value="1"/>
</dbReference>
<keyword evidence="7" id="KW-0539">Nucleus</keyword>
<keyword evidence="4" id="KW-0489">Methyltransferase</keyword>
<dbReference type="PROSITE" id="PS51215">
    <property type="entry name" value="AWS"/>
    <property type="match status" value="1"/>
</dbReference>
<proteinExistence type="predicted"/>
<feature type="domain" description="Post-SET" evidence="12">
    <location>
        <begin position="475"/>
        <end position="491"/>
    </location>
</feature>
<dbReference type="GO" id="GO:0006355">
    <property type="term" value="P:regulation of DNA-templated transcription"/>
    <property type="evidence" value="ECO:0007669"/>
    <property type="project" value="InterPro"/>
</dbReference>
<evidence type="ECO:0000256" key="3">
    <source>
        <dbReference type="ARBA" id="ARBA00022454"/>
    </source>
</evidence>
<evidence type="ECO:0000259" key="12">
    <source>
        <dbReference type="PROSITE" id="PS50868"/>
    </source>
</evidence>
<evidence type="ECO:0000259" key="11">
    <source>
        <dbReference type="PROSITE" id="PS50280"/>
    </source>
</evidence>
<dbReference type="EMBL" id="MCGT01000009">
    <property type="protein sequence ID" value="ORX56850.1"/>
    <property type="molecule type" value="Genomic_DNA"/>
</dbReference>
<dbReference type="GO" id="GO:0043565">
    <property type="term" value="F:sequence-specific DNA binding"/>
    <property type="evidence" value="ECO:0007669"/>
    <property type="project" value="InterPro"/>
</dbReference>
<dbReference type="SMART" id="SM00508">
    <property type="entry name" value="PostSET"/>
    <property type="match status" value="1"/>
</dbReference>
<dbReference type="Pfam" id="PF17907">
    <property type="entry name" value="AWS"/>
    <property type="match status" value="1"/>
</dbReference>
<dbReference type="Proteomes" id="UP000242146">
    <property type="component" value="Unassembled WGS sequence"/>
</dbReference>
<keyword evidence="6" id="KW-0949">S-adenosyl-L-methionine</keyword>
<dbReference type="InterPro" id="IPR003616">
    <property type="entry name" value="Post-SET_dom"/>
</dbReference>
<evidence type="ECO:0000259" key="13">
    <source>
        <dbReference type="PROSITE" id="PS51215"/>
    </source>
</evidence>
<dbReference type="PROSITE" id="PS50280">
    <property type="entry name" value="SET"/>
    <property type="match status" value="1"/>
</dbReference>
<comment type="caution">
    <text evidence="14">The sequence shown here is derived from an EMBL/GenBank/DDBJ whole genome shotgun (WGS) entry which is preliminary data.</text>
</comment>
<dbReference type="AlphaFoldDB" id="A0A1X2GLW0"/>
<dbReference type="InterPro" id="IPR001214">
    <property type="entry name" value="SET_dom"/>
</dbReference>
<keyword evidence="8" id="KW-0862">Zinc</keyword>
<dbReference type="InterPro" id="IPR046341">
    <property type="entry name" value="SET_dom_sf"/>
</dbReference>
<feature type="domain" description="GATA-type" evidence="10">
    <location>
        <begin position="109"/>
        <end position="144"/>
    </location>
</feature>
<evidence type="ECO:0000313" key="15">
    <source>
        <dbReference type="Proteomes" id="UP000242146"/>
    </source>
</evidence>
<feature type="domain" description="SET" evidence="11">
    <location>
        <begin position="350"/>
        <end position="466"/>
    </location>
</feature>
<dbReference type="GO" id="GO:0032259">
    <property type="term" value="P:methylation"/>
    <property type="evidence" value="ECO:0007669"/>
    <property type="project" value="UniProtKB-KW"/>
</dbReference>
<dbReference type="STRING" id="101127.A0A1X2GLW0"/>
<dbReference type="PROSITE" id="PS50868">
    <property type="entry name" value="POST_SET"/>
    <property type="match status" value="1"/>
</dbReference>